<name>A0ABV4Y0T2_9CYAN</name>
<organism evidence="1 2">
    <name type="scientific">Floridaenema flaviceps BLCC-F50</name>
    <dbReference type="NCBI Taxonomy" id="3153642"/>
    <lineage>
        <taxon>Bacteria</taxon>
        <taxon>Bacillati</taxon>
        <taxon>Cyanobacteriota</taxon>
        <taxon>Cyanophyceae</taxon>
        <taxon>Oscillatoriophycideae</taxon>
        <taxon>Aerosakkonematales</taxon>
        <taxon>Aerosakkonemataceae</taxon>
        <taxon>Floridanema</taxon>
        <taxon>Floridanema flaviceps</taxon>
    </lineage>
</organism>
<proteinExistence type="predicted"/>
<evidence type="ECO:0000313" key="1">
    <source>
        <dbReference type="EMBL" id="MFB2897063.1"/>
    </source>
</evidence>
<sequence>MEQQNLSELAKQGNAEAIATFMNRSLQPKGITAKAGMKNDCLQIMLEAAQVPNQQVLVPLINKWMSNLGAESIKKVKVFGRKAGEEFPAWNEEFQVSVQNVPNFEELAQQGDINALTKLINQWLNSQGITVKAILKNDCLQIKVESAQVPEQGSVVSVIREGLIGLDIQFCQKVKIFGQQTGDDFPDWQEEFELNEQVDLITITPEIVVEEQFSSAIVNVEPANQLTVKKQPSSWGGWLGAVTGAAGAVGGAAVSASQAVAATASQAGKNALDKATEVVSSAISNTASQTSKIVVEKATEVGGAIANTASQTSKVVVEKASGVGGAIANTASQTSEIVVKKATDVVTPVVDATGKTIQSAREFSTEWLVRFIDNVDVEKAETQVRKLQQKYPNEKPNEIAHRLMIDKALLAAGAGLVSKLIPGTALALAGLDLAATTALSAELIYQVAAAYGLDLDSSDRKGEILTIFSLSLSGGLAIDAGVTLLGNIPVAGAVIGASSNAALLYTLGYAACRFYEAKLTPTITMEATLESTQLESEQFLKSAISQQVIMDQILIHVYLAGNPEKTWEEILPELKTLNLSPASLEAIAANSNSPPSLETLLAQINSDFAVPLLAQCEKVARLDGVITPEESWVLETITRKLNINLEAITL</sequence>
<comment type="caution">
    <text evidence="1">The sequence shown here is derived from an EMBL/GenBank/DDBJ whole genome shotgun (WGS) entry which is preliminary data.</text>
</comment>
<gene>
    <name evidence="1" type="ORF">ACE1CI_29460</name>
</gene>
<evidence type="ECO:0000313" key="2">
    <source>
        <dbReference type="Proteomes" id="UP001576784"/>
    </source>
</evidence>
<reference evidence="1 2" key="1">
    <citation type="submission" date="2024-09" db="EMBL/GenBank/DDBJ databases">
        <title>Floridaenema gen nov. (Aerosakkonemataceae, Aerosakkonematales ord. nov., Cyanobacteria) from benthic tropical and subtropical fresh waters, with the description of four new species.</title>
        <authorList>
            <person name="Moretto J.A."/>
            <person name="Berthold D.E."/>
            <person name="Lefler F.W."/>
            <person name="Huang I.-S."/>
            <person name="Laughinghouse H. IV."/>
        </authorList>
    </citation>
    <scope>NUCLEOTIDE SEQUENCE [LARGE SCALE GENOMIC DNA]</scope>
    <source>
        <strain evidence="1 2">BLCC-F50</strain>
    </source>
</reference>
<dbReference type="Proteomes" id="UP001576784">
    <property type="component" value="Unassembled WGS sequence"/>
</dbReference>
<protein>
    <submittedName>
        <fullName evidence="1">EcsC family protein</fullName>
    </submittedName>
</protein>
<keyword evidence="2" id="KW-1185">Reference proteome</keyword>
<accession>A0ABV4Y0T2</accession>
<dbReference type="RefSeq" id="WP_413266679.1">
    <property type="nucleotide sequence ID" value="NZ_JBHFNR010000236.1"/>
</dbReference>
<dbReference type="EMBL" id="JBHFNR010000236">
    <property type="protein sequence ID" value="MFB2897063.1"/>
    <property type="molecule type" value="Genomic_DNA"/>
</dbReference>